<dbReference type="SUPFAM" id="SSF51316">
    <property type="entry name" value="Mss4-like"/>
    <property type="match status" value="1"/>
</dbReference>
<comment type="similarity">
    <text evidence="1">Belongs to the Gfa family.</text>
</comment>
<dbReference type="GO" id="GO:0016846">
    <property type="term" value="F:carbon-sulfur lyase activity"/>
    <property type="evidence" value="ECO:0007669"/>
    <property type="project" value="InterPro"/>
</dbReference>
<dbReference type="AlphaFoldDB" id="A0A4U0XX39"/>
<keyword evidence="7" id="KW-1185">Reference proteome</keyword>
<dbReference type="Gene3D" id="3.90.1590.10">
    <property type="entry name" value="glutathione-dependent formaldehyde- activating enzyme (gfa)"/>
    <property type="match status" value="1"/>
</dbReference>
<dbReference type="InterPro" id="IPR006913">
    <property type="entry name" value="CENP-V/GFA"/>
</dbReference>
<evidence type="ECO:0000313" key="7">
    <source>
        <dbReference type="Proteomes" id="UP000308768"/>
    </source>
</evidence>
<feature type="domain" description="CENP-V/GFA" evidence="5">
    <location>
        <begin position="2"/>
        <end position="116"/>
    </location>
</feature>
<evidence type="ECO:0000256" key="2">
    <source>
        <dbReference type="ARBA" id="ARBA00022723"/>
    </source>
</evidence>
<dbReference type="PANTHER" id="PTHR33337:SF30">
    <property type="entry name" value="DUF636 DOMAIN PROTEIN (AFU_ORTHOLOGUE AFUA_1G03180)"/>
    <property type="match status" value="1"/>
</dbReference>
<accession>A0A4U0XX39</accession>
<evidence type="ECO:0000256" key="1">
    <source>
        <dbReference type="ARBA" id="ARBA00005495"/>
    </source>
</evidence>
<dbReference type="PROSITE" id="PS51891">
    <property type="entry name" value="CENP_V_GFA"/>
    <property type="match status" value="1"/>
</dbReference>
<dbReference type="STRING" id="331657.A0A4U0XX39"/>
<comment type="caution">
    <text evidence="6">The sequence shown here is derived from an EMBL/GenBank/DDBJ whole genome shotgun (WGS) entry which is preliminary data.</text>
</comment>
<evidence type="ECO:0000259" key="5">
    <source>
        <dbReference type="PROSITE" id="PS51891"/>
    </source>
</evidence>
<dbReference type="Pfam" id="PF04828">
    <property type="entry name" value="GFA"/>
    <property type="match status" value="1"/>
</dbReference>
<gene>
    <name evidence="6" type="ORF">B0A49_00491</name>
</gene>
<name>A0A4U0XX39_9PEZI</name>
<dbReference type="GO" id="GO:0046872">
    <property type="term" value="F:metal ion binding"/>
    <property type="evidence" value="ECO:0007669"/>
    <property type="project" value="UniProtKB-KW"/>
</dbReference>
<organism evidence="6 7">
    <name type="scientific">Cryomyces minteri</name>
    <dbReference type="NCBI Taxonomy" id="331657"/>
    <lineage>
        <taxon>Eukaryota</taxon>
        <taxon>Fungi</taxon>
        <taxon>Dikarya</taxon>
        <taxon>Ascomycota</taxon>
        <taxon>Pezizomycotina</taxon>
        <taxon>Dothideomycetes</taxon>
        <taxon>Dothideomycetes incertae sedis</taxon>
        <taxon>Cryomyces</taxon>
    </lineage>
</organism>
<dbReference type="Proteomes" id="UP000308768">
    <property type="component" value="Unassembled WGS sequence"/>
</dbReference>
<keyword evidence="2" id="KW-0479">Metal-binding</keyword>
<evidence type="ECO:0000313" key="6">
    <source>
        <dbReference type="EMBL" id="TKA81221.1"/>
    </source>
</evidence>
<dbReference type="OrthoDB" id="406544at2759"/>
<dbReference type="EMBL" id="NAJN01000030">
    <property type="protein sequence ID" value="TKA81221.1"/>
    <property type="molecule type" value="Genomic_DNA"/>
</dbReference>
<keyword evidence="3" id="KW-0862">Zinc</keyword>
<sequence>MPSGSCFCGNVKISYSGEPAVKALCHCTDCRKISGSTYSTNILVPEDGFEVTSGSPKKFAKTADSKNTITSHFCGDCGSTPFRDGATFPGMKVIKVGVMDDVKAMDEAKPGVELYAPTRVAWVPEIQGAGQKDGMP</sequence>
<proteinExistence type="inferred from homology"/>
<protein>
    <recommendedName>
        <fullName evidence="5">CENP-V/GFA domain-containing protein</fullName>
    </recommendedName>
</protein>
<evidence type="ECO:0000256" key="3">
    <source>
        <dbReference type="ARBA" id="ARBA00022833"/>
    </source>
</evidence>
<reference evidence="6 7" key="1">
    <citation type="submission" date="2017-03" db="EMBL/GenBank/DDBJ databases">
        <title>Genomes of endolithic fungi from Antarctica.</title>
        <authorList>
            <person name="Coleine C."/>
            <person name="Masonjones S."/>
            <person name="Stajich J.E."/>
        </authorList>
    </citation>
    <scope>NUCLEOTIDE SEQUENCE [LARGE SCALE GENOMIC DNA]</scope>
    <source>
        <strain evidence="6 7">CCFEE 5187</strain>
    </source>
</reference>
<dbReference type="InterPro" id="IPR011057">
    <property type="entry name" value="Mss4-like_sf"/>
</dbReference>
<dbReference type="PANTHER" id="PTHR33337">
    <property type="entry name" value="GFA DOMAIN-CONTAINING PROTEIN"/>
    <property type="match status" value="1"/>
</dbReference>
<evidence type="ECO:0000256" key="4">
    <source>
        <dbReference type="ARBA" id="ARBA00023239"/>
    </source>
</evidence>
<keyword evidence="4" id="KW-0456">Lyase</keyword>